<dbReference type="Proteomes" id="UP000323380">
    <property type="component" value="Unassembled WGS sequence"/>
</dbReference>
<dbReference type="AlphaFoldDB" id="A0A5D0N9L4"/>
<proteinExistence type="predicted"/>
<dbReference type="Pfam" id="PF18977">
    <property type="entry name" value="DUF5713"/>
    <property type="match status" value="1"/>
</dbReference>
<evidence type="ECO:0000313" key="1">
    <source>
        <dbReference type="EMBL" id="TYB40997.1"/>
    </source>
</evidence>
<evidence type="ECO:0000313" key="2">
    <source>
        <dbReference type="Proteomes" id="UP000323380"/>
    </source>
</evidence>
<organism evidence="1 2">
    <name type="scientific">Actinomadura chibensis</name>
    <dbReference type="NCBI Taxonomy" id="392828"/>
    <lineage>
        <taxon>Bacteria</taxon>
        <taxon>Bacillati</taxon>
        <taxon>Actinomycetota</taxon>
        <taxon>Actinomycetes</taxon>
        <taxon>Streptosporangiales</taxon>
        <taxon>Thermomonosporaceae</taxon>
        <taxon>Actinomadura</taxon>
    </lineage>
</organism>
<sequence>MPLKNQQIADHAFLQKMFEDDYYPDHLVAKAKAILLRLCERIEAETPSDLPALYTLTQAATEELNDLTEEFYEADSEIETIARDFLAEDFWFIATAYNFPNADLEELVANRDW</sequence>
<dbReference type="RefSeq" id="WP_067905689.1">
    <property type="nucleotide sequence ID" value="NZ_VSFG01000012.1"/>
</dbReference>
<dbReference type="STRING" id="1220554.GCA_001552135_08331"/>
<name>A0A5D0N9L4_9ACTN</name>
<dbReference type="EMBL" id="VSFG01000012">
    <property type="protein sequence ID" value="TYB40997.1"/>
    <property type="molecule type" value="Genomic_DNA"/>
</dbReference>
<comment type="caution">
    <text evidence="1">The sequence shown here is derived from an EMBL/GenBank/DDBJ whole genome shotgun (WGS) entry which is preliminary data.</text>
</comment>
<dbReference type="InterPro" id="IPR043767">
    <property type="entry name" value="DUF5713"/>
</dbReference>
<keyword evidence="2" id="KW-1185">Reference proteome</keyword>
<protein>
    <submittedName>
        <fullName evidence="1">Uncharacterized protein</fullName>
    </submittedName>
</protein>
<accession>A0A5D0N9L4</accession>
<gene>
    <name evidence="1" type="ORF">FXF69_39055</name>
</gene>
<reference evidence="1 2" key="1">
    <citation type="submission" date="2019-08" db="EMBL/GenBank/DDBJ databases">
        <title>Actinomadura sp. nov. CYP1-5 isolated from mountain soil.</title>
        <authorList>
            <person name="Songsumanus A."/>
            <person name="Kuncharoen N."/>
            <person name="Kudo T."/>
            <person name="Yuki M."/>
            <person name="Igarashi Y."/>
            <person name="Tanasupawat S."/>
        </authorList>
    </citation>
    <scope>NUCLEOTIDE SEQUENCE [LARGE SCALE GENOMIC DNA]</scope>
    <source>
        <strain evidence="1 2">JCM 14158</strain>
    </source>
</reference>